<dbReference type="InterPro" id="IPR013324">
    <property type="entry name" value="RNA_pol_sigma_r3/r4-like"/>
</dbReference>
<evidence type="ECO:0000259" key="8">
    <source>
        <dbReference type="Pfam" id="PF08281"/>
    </source>
</evidence>
<comment type="similarity">
    <text evidence="1">Belongs to the sigma-70 factor family. ECF subfamily.</text>
</comment>
<dbReference type="InterPro" id="IPR013325">
    <property type="entry name" value="RNA_pol_sigma_r2"/>
</dbReference>
<evidence type="ECO:0000256" key="1">
    <source>
        <dbReference type="ARBA" id="ARBA00010641"/>
    </source>
</evidence>
<dbReference type="CDD" id="cd06171">
    <property type="entry name" value="Sigma70_r4"/>
    <property type="match status" value="1"/>
</dbReference>
<keyword evidence="10" id="KW-1185">Reference proteome</keyword>
<dbReference type="SUPFAM" id="SSF88659">
    <property type="entry name" value="Sigma3 and sigma4 domains of RNA polymerase sigma factors"/>
    <property type="match status" value="1"/>
</dbReference>
<dbReference type="NCBIfam" id="TIGR02937">
    <property type="entry name" value="sigma70-ECF"/>
    <property type="match status" value="1"/>
</dbReference>
<dbReference type="PANTHER" id="PTHR43133:SF58">
    <property type="entry name" value="ECF RNA POLYMERASE SIGMA FACTOR SIGD"/>
    <property type="match status" value="1"/>
</dbReference>
<dbReference type="KEGG" id="pbro:HOP40_03575"/>
<feature type="region of interest" description="Disordered" evidence="6">
    <location>
        <begin position="119"/>
        <end position="139"/>
    </location>
</feature>
<dbReference type="InterPro" id="IPR036388">
    <property type="entry name" value="WH-like_DNA-bd_sf"/>
</dbReference>
<dbReference type="Pfam" id="PF04542">
    <property type="entry name" value="Sigma70_r2"/>
    <property type="match status" value="1"/>
</dbReference>
<keyword evidence="5" id="KW-0804">Transcription</keyword>
<evidence type="ECO:0000256" key="5">
    <source>
        <dbReference type="ARBA" id="ARBA00023163"/>
    </source>
</evidence>
<evidence type="ECO:0000256" key="6">
    <source>
        <dbReference type="SAM" id="MobiDB-lite"/>
    </source>
</evidence>
<dbReference type="RefSeq" id="WP_172154604.1">
    <property type="nucleotide sequence ID" value="NZ_CP053564.1"/>
</dbReference>
<reference evidence="9 10" key="1">
    <citation type="submission" date="2020-05" db="EMBL/GenBank/DDBJ databases">
        <authorList>
            <person name="Mo P."/>
        </authorList>
    </citation>
    <scope>NUCLEOTIDE SEQUENCE [LARGE SCALE GENOMIC DNA]</scope>
    <source>
        <strain evidence="9 10">Gen01</strain>
    </source>
</reference>
<name>A0A6M6JEX6_9PSEU</name>
<sequence length="212" mass="23141">MQDDDSSEGDWKARKRRDRHRGDDHEDLELEDLARLAGAGDRAALDQFLRRIRSPVIRFCRSKLLGSIGAQGPDDVAQEVLLAVCEALPRFRPDGSSVMAFVFGIARFKLVDAFRAGGRDRSVPSDALPEAADDDPGTEHAAVLSTEIVRLRLAMDQLLPHHREVIGLRVAMGYSGAEVAALLGTTPGAVRVTQHRAMARLRVLLADAAVED</sequence>
<evidence type="ECO:0000259" key="7">
    <source>
        <dbReference type="Pfam" id="PF04542"/>
    </source>
</evidence>
<dbReference type="SUPFAM" id="SSF88946">
    <property type="entry name" value="Sigma2 domain of RNA polymerase sigma factors"/>
    <property type="match status" value="1"/>
</dbReference>
<evidence type="ECO:0000313" key="9">
    <source>
        <dbReference type="EMBL" id="QJY45021.1"/>
    </source>
</evidence>
<feature type="region of interest" description="Disordered" evidence="6">
    <location>
        <begin position="1"/>
        <end position="24"/>
    </location>
</feature>
<protein>
    <submittedName>
        <fullName evidence="9">Sigma-70 family RNA polymerase sigma factor</fullName>
    </submittedName>
</protein>
<evidence type="ECO:0000256" key="4">
    <source>
        <dbReference type="ARBA" id="ARBA00023125"/>
    </source>
</evidence>
<dbReference type="GO" id="GO:0016987">
    <property type="term" value="F:sigma factor activity"/>
    <property type="evidence" value="ECO:0007669"/>
    <property type="project" value="UniProtKB-KW"/>
</dbReference>
<dbReference type="GO" id="GO:0006352">
    <property type="term" value="P:DNA-templated transcription initiation"/>
    <property type="evidence" value="ECO:0007669"/>
    <property type="project" value="InterPro"/>
</dbReference>
<keyword evidence="4" id="KW-0238">DNA-binding</keyword>
<keyword evidence="3" id="KW-0731">Sigma factor</keyword>
<dbReference type="InterPro" id="IPR007627">
    <property type="entry name" value="RNA_pol_sigma70_r2"/>
</dbReference>
<feature type="domain" description="RNA polymerase sigma-70 region 2" evidence="7">
    <location>
        <begin position="51"/>
        <end position="119"/>
    </location>
</feature>
<dbReference type="Gene3D" id="1.10.1740.10">
    <property type="match status" value="1"/>
</dbReference>
<dbReference type="InterPro" id="IPR039425">
    <property type="entry name" value="RNA_pol_sigma-70-like"/>
</dbReference>
<feature type="domain" description="RNA polymerase sigma factor 70 region 4 type 2" evidence="8">
    <location>
        <begin position="150"/>
        <end position="201"/>
    </location>
</feature>
<dbReference type="PANTHER" id="PTHR43133">
    <property type="entry name" value="RNA POLYMERASE ECF-TYPE SIGMA FACTO"/>
    <property type="match status" value="1"/>
</dbReference>
<dbReference type="GO" id="GO:0003677">
    <property type="term" value="F:DNA binding"/>
    <property type="evidence" value="ECO:0007669"/>
    <property type="project" value="UniProtKB-KW"/>
</dbReference>
<evidence type="ECO:0000256" key="2">
    <source>
        <dbReference type="ARBA" id="ARBA00023015"/>
    </source>
</evidence>
<evidence type="ECO:0000313" key="10">
    <source>
        <dbReference type="Proteomes" id="UP000505377"/>
    </source>
</evidence>
<dbReference type="InterPro" id="IPR013249">
    <property type="entry name" value="RNA_pol_sigma70_r4_t2"/>
</dbReference>
<dbReference type="Gene3D" id="1.10.10.10">
    <property type="entry name" value="Winged helix-like DNA-binding domain superfamily/Winged helix DNA-binding domain"/>
    <property type="match status" value="1"/>
</dbReference>
<dbReference type="AlphaFoldDB" id="A0A6M6JEX6"/>
<dbReference type="Proteomes" id="UP000505377">
    <property type="component" value="Chromosome"/>
</dbReference>
<proteinExistence type="inferred from homology"/>
<dbReference type="EMBL" id="CP053564">
    <property type="protein sequence ID" value="QJY45021.1"/>
    <property type="molecule type" value="Genomic_DNA"/>
</dbReference>
<organism evidence="9 10">
    <name type="scientific">Pseudonocardia broussonetiae</name>
    <dbReference type="NCBI Taxonomy" id="2736640"/>
    <lineage>
        <taxon>Bacteria</taxon>
        <taxon>Bacillati</taxon>
        <taxon>Actinomycetota</taxon>
        <taxon>Actinomycetes</taxon>
        <taxon>Pseudonocardiales</taxon>
        <taxon>Pseudonocardiaceae</taxon>
        <taxon>Pseudonocardia</taxon>
    </lineage>
</organism>
<evidence type="ECO:0000256" key="3">
    <source>
        <dbReference type="ARBA" id="ARBA00023082"/>
    </source>
</evidence>
<keyword evidence="2" id="KW-0805">Transcription regulation</keyword>
<dbReference type="InterPro" id="IPR014284">
    <property type="entry name" value="RNA_pol_sigma-70_dom"/>
</dbReference>
<dbReference type="Pfam" id="PF08281">
    <property type="entry name" value="Sigma70_r4_2"/>
    <property type="match status" value="1"/>
</dbReference>
<accession>A0A6M6JEX6</accession>
<gene>
    <name evidence="9" type="ORF">HOP40_03575</name>
</gene>